<gene>
    <name evidence="2" type="ORF">J41TS12_33520</name>
</gene>
<evidence type="ECO:0000313" key="2">
    <source>
        <dbReference type="EMBL" id="GIO38491.1"/>
    </source>
</evidence>
<dbReference type="AlphaFoldDB" id="A0A919XU54"/>
<proteinExistence type="predicted"/>
<protein>
    <recommendedName>
        <fullName evidence="4">DUF4352 domain-containing protein</fullName>
    </recommendedName>
</protein>
<dbReference type="RefSeq" id="WP_212940640.1">
    <property type="nucleotide sequence ID" value="NZ_BORR01000012.1"/>
</dbReference>
<keyword evidence="3" id="KW-1185">Reference proteome</keyword>
<keyword evidence="1" id="KW-0732">Signal</keyword>
<evidence type="ECO:0008006" key="4">
    <source>
        <dbReference type="Google" id="ProtNLM"/>
    </source>
</evidence>
<reference evidence="2 3" key="1">
    <citation type="submission" date="2021-03" db="EMBL/GenBank/DDBJ databases">
        <title>Antimicrobial resistance genes in bacteria isolated from Japanese honey, and their potential for conferring macrolide and lincosamide resistance in the American foulbrood pathogen Paenibacillus larvae.</title>
        <authorList>
            <person name="Okamoto M."/>
            <person name="Kumagai M."/>
            <person name="Kanamori H."/>
            <person name="Takamatsu D."/>
        </authorList>
    </citation>
    <scope>NUCLEOTIDE SEQUENCE [LARGE SCALE GENOMIC DNA]</scope>
    <source>
        <strain evidence="2 3">J41TS12</strain>
    </source>
</reference>
<feature type="chain" id="PRO_5037873562" description="DUF4352 domain-containing protein" evidence="1">
    <location>
        <begin position="27"/>
        <end position="191"/>
    </location>
</feature>
<organism evidence="2 3">
    <name type="scientific">Paenibacillus antibioticophila</name>
    <dbReference type="NCBI Taxonomy" id="1274374"/>
    <lineage>
        <taxon>Bacteria</taxon>
        <taxon>Bacillati</taxon>
        <taxon>Bacillota</taxon>
        <taxon>Bacilli</taxon>
        <taxon>Bacillales</taxon>
        <taxon>Paenibacillaceae</taxon>
        <taxon>Paenibacillus</taxon>
    </lineage>
</organism>
<feature type="signal peptide" evidence="1">
    <location>
        <begin position="1"/>
        <end position="26"/>
    </location>
</feature>
<comment type="caution">
    <text evidence="2">The sequence shown here is derived from an EMBL/GenBank/DDBJ whole genome shotgun (WGS) entry which is preliminary data.</text>
</comment>
<evidence type="ECO:0000256" key="1">
    <source>
        <dbReference type="SAM" id="SignalP"/>
    </source>
</evidence>
<dbReference type="Proteomes" id="UP000681162">
    <property type="component" value="Unassembled WGS sequence"/>
</dbReference>
<evidence type="ECO:0000313" key="3">
    <source>
        <dbReference type="Proteomes" id="UP000681162"/>
    </source>
</evidence>
<accession>A0A919XU54</accession>
<dbReference type="PROSITE" id="PS51257">
    <property type="entry name" value="PROKAR_LIPOPROTEIN"/>
    <property type="match status" value="1"/>
</dbReference>
<dbReference type="EMBL" id="BORR01000012">
    <property type="protein sequence ID" value="GIO38491.1"/>
    <property type="molecule type" value="Genomic_DNA"/>
</dbReference>
<sequence>MNKMYIGLLGAVVTFFSATGCSSLLAIDDFSESNTHHVHAEAAIESFEASIPVEQEQTNEGDVKEAPDQLTGFVENEIMRVSLLAQLESDRTNYKTTIEFHNKSGKSVDLIFDCGLLISNDQFAPKTGDCPAVESMLLKKNGRESVSVSLPRAFFDVADNLITIRYRQDSSPNDLEIQLEASNTESVNGLK</sequence>
<name>A0A919XU54_9BACL</name>